<sequence precursor="true">MKFGFLYCCIAVVLSGCSPLNASDYALVIGGGSNPQMNQLTIEKSVLHFQEIWLEQHTSDTLDIYFSDGDNPARDVQLLPENSVIPPAYELLARIFQETEGLHETYRNHGIASVRGAATKKNLLNWFKQKGAKLKAGDRLLIFVAGHGDQVEDSSIPYETKLLLWNDESWTSSEFAEALDQIDPQVKVTLVMTQCFAGGFANVMFEGGDPRQDMTSAHRSGFFVTTHDRPAAGCSAEILDSPYAEYQLPFLDTQSVLPDRPEDESQADQNHDGYISLQEAHLFAGKVLPTIDVPVCTSEIYLQRFSTDGLENIDHWRNLAKGPLLNPRDHFSELLNTADPSRRAVIQSLRNELNLMQQDVWESLLTRLSEAEANVEAAESELDDADIDLEDTSEPLRATVLTRWPELNGIWNPSAHRIIANEGDAIAAAIKNHAEWEEFVASEQIVNELANRLDKLDAEHARLARLKWQLQSIARAHNLPLVAPTKVVHRYREMTAQEQQTLSSED</sequence>
<evidence type="ECO:0000256" key="1">
    <source>
        <dbReference type="SAM" id="Coils"/>
    </source>
</evidence>
<keyword evidence="1" id="KW-0175">Coiled coil</keyword>
<keyword evidence="2" id="KW-0732">Signal</keyword>
<protein>
    <recommendedName>
        <fullName evidence="5">Caspase domain protein</fullName>
    </recommendedName>
</protein>
<feature type="coiled-coil region" evidence="1">
    <location>
        <begin position="439"/>
        <end position="466"/>
    </location>
</feature>
<proteinExistence type="predicted"/>
<evidence type="ECO:0008006" key="5">
    <source>
        <dbReference type="Google" id="ProtNLM"/>
    </source>
</evidence>
<evidence type="ECO:0000256" key="2">
    <source>
        <dbReference type="SAM" id="SignalP"/>
    </source>
</evidence>
<dbReference type="KEGG" id="chya:V22_06230"/>
<dbReference type="Proteomes" id="UP000319976">
    <property type="component" value="Chromosome"/>
</dbReference>
<dbReference type="RefSeq" id="WP_145259695.1">
    <property type="nucleotide sequence ID" value="NZ_CP036316.1"/>
</dbReference>
<feature type="coiled-coil region" evidence="1">
    <location>
        <begin position="361"/>
        <end position="388"/>
    </location>
</feature>
<dbReference type="PROSITE" id="PS51257">
    <property type="entry name" value="PROKAR_LIPOPROTEIN"/>
    <property type="match status" value="1"/>
</dbReference>
<dbReference type="EMBL" id="CP036316">
    <property type="protein sequence ID" value="QDT63402.1"/>
    <property type="molecule type" value="Genomic_DNA"/>
</dbReference>
<reference evidence="3 4" key="1">
    <citation type="submission" date="2019-02" db="EMBL/GenBank/DDBJ databases">
        <title>Deep-cultivation of Planctomycetes and their phenomic and genomic characterization uncovers novel biology.</title>
        <authorList>
            <person name="Wiegand S."/>
            <person name="Jogler M."/>
            <person name="Boedeker C."/>
            <person name="Pinto D."/>
            <person name="Vollmers J."/>
            <person name="Rivas-Marin E."/>
            <person name="Kohn T."/>
            <person name="Peeters S.H."/>
            <person name="Heuer A."/>
            <person name="Rast P."/>
            <person name="Oberbeckmann S."/>
            <person name="Bunk B."/>
            <person name="Jeske O."/>
            <person name="Meyerdierks A."/>
            <person name="Storesund J.E."/>
            <person name="Kallscheuer N."/>
            <person name="Luecker S."/>
            <person name="Lage O.M."/>
            <person name="Pohl T."/>
            <person name="Merkel B.J."/>
            <person name="Hornburger P."/>
            <person name="Mueller R.-W."/>
            <person name="Bruemmer F."/>
            <person name="Labrenz M."/>
            <person name="Spormann A.M."/>
            <person name="Op den Camp H."/>
            <person name="Overmann J."/>
            <person name="Amann R."/>
            <person name="Jetten M.S.M."/>
            <person name="Mascher T."/>
            <person name="Medema M.H."/>
            <person name="Devos D.P."/>
            <person name="Kaster A.-K."/>
            <person name="Ovreas L."/>
            <person name="Rohde M."/>
            <person name="Galperin M.Y."/>
            <person name="Jogler C."/>
        </authorList>
    </citation>
    <scope>NUCLEOTIDE SEQUENCE [LARGE SCALE GENOMIC DNA]</scope>
    <source>
        <strain evidence="3 4">V22</strain>
    </source>
</reference>
<evidence type="ECO:0000313" key="3">
    <source>
        <dbReference type="EMBL" id="QDT63402.1"/>
    </source>
</evidence>
<evidence type="ECO:0000313" key="4">
    <source>
        <dbReference type="Proteomes" id="UP000319976"/>
    </source>
</evidence>
<feature type="chain" id="PRO_5022093342" description="Caspase domain protein" evidence="2">
    <location>
        <begin position="23"/>
        <end position="506"/>
    </location>
</feature>
<keyword evidence="4" id="KW-1185">Reference proteome</keyword>
<accession>A0A517T4U0</accession>
<gene>
    <name evidence="3" type="ORF">V22_06230</name>
</gene>
<dbReference type="Gene3D" id="3.40.50.1460">
    <property type="match status" value="1"/>
</dbReference>
<organism evidence="3 4">
    <name type="scientific">Calycomorphotria hydatis</name>
    <dbReference type="NCBI Taxonomy" id="2528027"/>
    <lineage>
        <taxon>Bacteria</taxon>
        <taxon>Pseudomonadati</taxon>
        <taxon>Planctomycetota</taxon>
        <taxon>Planctomycetia</taxon>
        <taxon>Planctomycetales</taxon>
        <taxon>Planctomycetaceae</taxon>
        <taxon>Calycomorphotria</taxon>
    </lineage>
</organism>
<feature type="signal peptide" evidence="2">
    <location>
        <begin position="1"/>
        <end position="22"/>
    </location>
</feature>
<name>A0A517T4U0_9PLAN</name>
<dbReference type="OrthoDB" id="7064038at2"/>
<dbReference type="AlphaFoldDB" id="A0A517T4U0"/>